<protein>
    <submittedName>
        <fullName evidence="10">ZRT2 protein</fullName>
    </submittedName>
</protein>
<feature type="transmembrane region" description="Helical" evidence="8">
    <location>
        <begin position="214"/>
        <end position="238"/>
    </location>
</feature>
<sequence length="373" mass="41293">MSRLLEVFIRANSSSEEDTDTCDSSNDYNGRELLRIVAIFMVMAMSAFGSFLPLLSSKYSSIRLPQWVWFLAKFFGSGVIVATGFVHLLQPANEALSNDCLTGLVTEYPWAFGICLMSLFALFFSEIIAHHFMKRATRGGRGQHGTAHSHSHFGELSKPQDHEDLPSSMQMEEDEYEEAVPLVDYSYSTSEASTSNYYPQSSQQQSNATYFSQILSVFILEFGIVFHSVFVGLSLAVAGEEFQTLFVVIMFHQMFEGLGLGTRIAECPWDESRRRTPWILALGFTLTTPTAIAIGLCVRSSYSPGSARALIINGVFDAISSGILIYTGLVELMAHEFLYSSQFDGEDGLTRMLVAFLVMCSGAGLMALLGKWT</sequence>
<evidence type="ECO:0000256" key="7">
    <source>
        <dbReference type="ARBA" id="ARBA00023136"/>
    </source>
</evidence>
<keyword evidence="3 8" id="KW-0813">Transport</keyword>
<accession>A0A0H5BZU9</accession>
<evidence type="ECO:0000256" key="5">
    <source>
        <dbReference type="ARBA" id="ARBA00022989"/>
    </source>
</evidence>
<dbReference type="PANTHER" id="PTHR11040:SF69">
    <property type="entry name" value="ZINC-REGULATED TRANSPORTER 2"/>
    <property type="match status" value="1"/>
</dbReference>
<proteinExistence type="inferred from homology"/>
<gene>
    <name evidence="10" type="primary">ZRT2</name>
    <name evidence="10" type="ORF">BN1211_0626</name>
</gene>
<evidence type="ECO:0000256" key="3">
    <source>
        <dbReference type="ARBA" id="ARBA00022448"/>
    </source>
</evidence>
<dbReference type="InterPro" id="IPR004698">
    <property type="entry name" value="Zn/Fe_permease_fun/pln"/>
</dbReference>
<keyword evidence="7 8" id="KW-0472">Membrane</keyword>
<name>A0A0H5BZU9_CYBJN</name>
<feature type="transmembrane region" description="Helical" evidence="8">
    <location>
        <begin position="108"/>
        <end position="129"/>
    </location>
</feature>
<dbReference type="NCBIfam" id="TIGR00820">
    <property type="entry name" value="zip"/>
    <property type="match status" value="1"/>
</dbReference>
<dbReference type="AlphaFoldDB" id="A0A0H5BZU9"/>
<keyword evidence="4 8" id="KW-0812">Transmembrane</keyword>
<dbReference type="GO" id="GO:0005886">
    <property type="term" value="C:plasma membrane"/>
    <property type="evidence" value="ECO:0007669"/>
    <property type="project" value="TreeGrafter"/>
</dbReference>
<comment type="caution">
    <text evidence="8">Lacks conserved residue(s) required for the propagation of feature annotation.</text>
</comment>
<evidence type="ECO:0000313" key="10">
    <source>
        <dbReference type="EMBL" id="CEP20697.1"/>
    </source>
</evidence>
<feature type="transmembrane region" description="Helical" evidence="8">
    <location>
        <begin position="349"/>
        <end position="369"/>
    </location>
</feature>
<feature type="compositionally biased region" description="Basic and acidic residues" evidence="9">
    <location>
        <begin position="152"/>
        <end position="165"/>
    </location>
</feature>
<feature type="transmembrane region" description="Helical" evidence="8">
    <location>
        <begin position="33"/>
        <end position="55"/>
    </location>
</feature>
<feature type="transmembrane region" description="Helical" evidence="8">
    <location>
        <begin position="67"/>
        <end position="88"/>
    </location>
</feature>
<reference evidence="11" key="1">
    <citation type="journal article" date="2015" name="J. Biotechnol.">
        <title>The structure of the Cyberlindnera jadinii genome and its relation to Candida utilis analyzed by the occurrence of single nucleotide polymorphisms.</title>
        <authorList>
            <person name="Rupp O."/>
            <person name="Brinkrolf K."/>
            <person name="Buerth C."/>
            <person name="Kunigo M."/>
            <person name="Schneider J."/>
            <person name="Jaenicke S."/>
            <person name="Goesmann A."/>
            <person name="Puehler A."/>
            <person name="Jaeger K.-E."/>
            <person name="Ernst J.F."/>
        </authorList>
    </citation>
    <scope>NUCLEOTIDE SEQUENCE [LARGE SCALE GENOMIC DNA]</scope>
    <source>
        <strain evidence="11">ATCC 18201 / CBS 1600 / BCRC 20928 / JCM 3617 / NBRC 0987 / NRRL Y-1542</strain>
    </source>
</reference>
<keyword evidence="5 8" id="KW-1133">Transmembrane helix</keyword>
<feature type="transmembrane region" description="Helical" evidence="8">
    <location>
        <begin position="278"/>
        <end position="298"/>
    </location>
</feature>
<feature type="region of interest" description="Disordered" evidence="9">
    <location>
        <begin position="139"/>
        <end position="171"/>
    </location>
</feature>
<dbReference type="EMBL" id="CDQK01000001">
    <property type="protein sequence ID" value="CEP20697.1"/>
    <property type="molecule type" value="Genomic_DNA"/>
</dbReference>
<evidence type="ECO:0000313" key="11">
    <source>
        <dbReference type="Proteomes" id="UP000038830"/>
    </source>
</evidence>
<evidence type="ECO:0000256" key="2">
    <source>
        <dbReference type="ARBA" id="ARBA00006939"/>
    </source>
</evidence>
<dbReference type="InterPro" id="IPR003689">
    <property type="entry name" value="ZIP"/>
</dbReference>
<evidence type="ECO:0000256" key="8">
    <source>
        <dbReference type="RuleBase" id="RU362088"/>
    </source>
</evidence>
<feature type="transmembrane region" description="Helical" evidence="8">
    <location>
        <begin position="310"/>
        <end position="329"/>
    </location>
</feature>
<comment type="similarity">
    <text evidence="2 8">Belongs to the ZIP transporter (TC 2.A.5) family.</text>
</comment>
<evidence type="ECO:0000256" key="6">
    <source>
        <dbReference type="ARBA" id="ARBA00023065"/>
    </source>
</evidence>
<evidence type="ECO:0000256" key="1">
    <source>
        <dbReference type="ARBA" id="ARBA00004141"/>
    </source>
</evidence>
<comment type="subcellular location">
    <subcellularLocation>
        <location evidence="1 8">Membrane</location>
        <topology evidence="1 8">Multi-pass membrane protein</topology>
    </subcellularLocation>
</comment>
<evidence type="ECO:0000256" key="4">
    <source>
        <dbReference type="ARBA" id="ARBA00022692"/>
    </source>
</evidence>
<dbReference type="PANTHER" id="PTHR11040">
    <property type="entry name" value="ZINC/IRON TRANSPORTER"/>
    <property type="match status" value="1"/>
</dbReference>
<dbReference type="Proteomes" id="UP000038830">
    <property type="component" value="Unassembled WGS sequence"/>
</dbReference>
<dbReference type="Pfam" id="PF02535">
    <property type="entry name" value="Zip"/>
    <property type="match status" value="1"/>
</dbReference>
<keyword evidence="6 8" id="KW-0406">Ion transport</keyword>
<dbReference type="GO" id="GO:0071578">
    <property type="term" value="P:zinc ion import across plasma membrane"/>
    <property type="evidence" value="ECO:0007669"/>
    <property type="project" value="TreeGrafter"/>
</dbReference>
<dbReference type="GO" id="GO:0000007">
    <property type="term" value="F:low-affinity zinc ion transmembrane transporter activity"/>
    <property type="evidence" value="ECO:0007669"/>
    <property type="project" value="TreeGrafter"/>
</dbReference>
<evidence type="ECO:0000256" key="9">
    <source>
        <dbReference type="SAM" id="MobiDB-lite"/>
    </source>
</evidence>
<organism evidence="10 11">
    <name type="scientific">Cyberlindnera jadinii (strain ATCC 18201 / CBS 1600 / BCRC 20928 / JCM 3617 / NBRC 0987 / NRRL Y-1542)</name>
    <name type="common">Torula yeast</name>
    <name type="synonym">Candida utilis</name>
    <dbReference type="NCBI Taxonomy" id="983966"/>
    <lineage>
        <taxon>Eukaryota</taxon>
        <taxon>Fungi</taxon>
        <taxon>Dikarya</taxon>
        <taxon>Ascomycota</taxon>
        <taxon>Saccharomycotina</taxon>
        <taxon>Saccharomycetes</taxon>
        <taxon>Phaffomycetales</taxon>
        <taxon>Phaffomycetaceae</taxon>
        <taxon>Cyberlindnera</taxon>
    </lineage>
</organism>